<keyword evidence="11" id="KW-0547">Nucleotide-binding</keyword>
<evidence type="ECO:0000256" key="9">
    <source>
        <dbReference type="ARBA" id="ARBA00022729"/>
    </source>
</evidence>
<keyword evidence="7" id="KW-0808">Transferase</keyword>
<proteinExistence type="inferred from homology"/>
<reference evidence="20" key="1">
    <citation type="submission" date="2019-09" db="EMBL/GenBank/DDBJ databases">
        <title>Draft genome information of white flower Hibiscus syriacus.</title>
        <authorList>
            <person name="Kim Y.-M."/>
        </authorList>
    </citation>
    <scope>NUCLEOTIDE SEQUENCE [LARGE SCALE GENOMIC DNA]</scope>
    <source>
        <strain evidence="20">YM2019G1</strain>
    </source>
</reference>
<comment type="subcellular location">
    <subcellularLocation>
        <location evidence="1">Membrane</location>
        <topology evidence="1">Single-pass type I membrane protein</topology>
    </subcellularLocation>
</comment>
<evidence type="ECO:0000256" key="1">
    <source>
        <dbReference type="ARBA" id="ARBA00004479"/>
    </source>
</evidence>
<accession>A0A6A3AUI9</accession>
<name>A0A6A3AUI9_HIBSY</name>
<dbReference type="AlphaFoldDB" id="A0A6A3AUI9"/>
<evidence type="ECO:0000256" key="13">
    <source>
        <dbReference type="ARBA" id="ARBA00022989"/>
    </source>
</evidence>
<evidence type="ECO:0000256" key="6">
    <source>
        <dbReference type="ARBA" id="ARBA00022614"/>
    </source>
</evidence>
<keyword evidence="12" id="KW-0067">ATP-binding</keyword>
<dbReference type="Pfam" id="PF00560">
    <property type="entry name" value="LRR_1"/>
    <property type="match status" value="3"/>
</dbReference>
<evidence type="ECO:0000256" key="3">
    <source>
        <dbReference type="ARBA" id="ARBA00012513"/>
    </source>
</evidence>
<dbReference type="Gene3D" id="3.80.10.10">
    <property type="entry name" value="Ribonuclease Inhibitor"/>
    <property type="match status" value="1"/>
</dbReference>
<comment type="caution">
    <text evidence="20">The sequence shown here is derived from an EMBL/GenBank/DDBJ whole genome shotgun (WGS) entry which is preliminary data.</text>
</comment>
<dbReference type="FunFam" id="3.80.10.10:FF:000041">
    <property type="entry name" value="LRR receptor-like serine/threonine-protein kinase ERECTA"/>
    <property type="match status" value="1"/>
</dbReference>
<feature type="domain" description="Malectin" evidence="19">
    <location>
        <begin position="190"/>
        <end position="254"/>
    </location>
</feature>
<evidence type="ECO:0000313" key="20">
    <source>
        <dbReference type="EMBL" id="KAE8707966.1"/>
    </source>
</evidence>
<dbReference type="EC" id="2.7.11.1" evidence="3"/>
<dbReference type="InterPro" id="IPR032675">
    <property type="entry name" value="LRR_dom_sf"/>
</dbReference>
<comment type="catalytic activity">
    <reaction evidence="18">
        <text>L-seryl-[protein] + ATP = O-phospho-L-seryl-[protein] + ADP + H(+)</text>
        <dbReference type="Rhea" id="RHEA:17989"/>
        <dbReference type="Rhea" id="RHEA-COMP:9863"/>
        <dbReference type="Rhea" id="RHEA-COMP:11604"/>
        <dbReference type="ChEBI" id="CHEBI:15378"/>
        <dbReference type="ChEBI" id="CHEBI:29999"/>
        <dbReference type="ChEBI" id="CHEBI:30616"/>
        <dbReference type="ChEBI" id="CHEBI:83421"/>
        <dbReference type="ChEBI" id="CHEBI:456216"/>
        <dbReference type="EC" id="2.7.11.1"/>
    </reaction>
</comment>
<dbReference type="InterPro" id="IPR021720">
    <property type="entry name" value="Malectin_dom"/>
</dbReference>
<evidence type="ECO:0000256" key="4">
    <source>
        <dbReference type="ARBA" id="ARBA00022527"/>
    </source>
</evidence>
<evidence type="ECO:0000259" key="19">
    <source>
        <dbReference type="Pfam" id="PF11721"/>
    </source>
</evidence>
<dbReference type="Pfam" id="PF11721">
    <property type="entry name" value="Malectin"/>
    <property type="match status" value="1"/>
</dbReference>
<evidence type="ECO:0000256" key="18">
    <source>
        <dbReference type="ARBA" id="ARBA00048679"/>
    </source>
</evidence>
<evidence type="ECO:0000256" key="5">
    <source>
        <dbReference type="ARBA" id="ARBA00022553"/>
    </source>
</evidence>
<protein>
    <recommendedName>
        <fullName evidence="3">non-specific serine/threonine protein kinase</fullName>
        <ecNumber evidence="3">2.7.11.1</ecNumber>
    </recommendedName>
</protein>
<dbReference type="GO" id="GO:0005524">
    <property type="term" value="F:ATP binding"/>
    <property type="evidence" value="ECO:0007669"/>
    <property type="project" value="UniProtKB-KW"/>
</dbReference>
<evidence type="ECO:0000256" key="11">
    <source>
        <dbReference type="ARBA" id="ARBA00022741"/>
    </source>
</evidence>
<dbReference type="PANTHER" id="PTHR48006">
    <property type="entry name" value="LEUCINE-RICH REPEAT-CONTAINING PROTEIN DDB_G0281931-RELATED"/>
    <property type="match status" value="1"/>
</dbReference>
<dbReference type="EMBL" id="VEPZ02000952">
    <property type="protein sequence ID" value="KAE8707966.1"/>
    <property type="molecule type" value="Genomic_DNA"/>
</dbReference>
<keyword evidence="4" id="KW-0418">Kinase</keyword>
<evidence type="ECO:0000256" key="10">
    <source>
        <dbReference type="ARBA" id="ARBA00022737"/>
    </source>
</evidence>
<evidence type="ECO:0000256" key="17">
    <source>
        <dbReference type="ARBA" id="ARBA00047899"/>
    </source>
</evidence>
<dbReference type="GO" id="GO:0005886">
    <property type="term" value="C:plasma membrane"/>
    <property type="evidence" value="ECO:0007669"/>
    <property type="project" value="TreeGrafter"/>
</dbReference>
<evidence type="ECO:0000256" key="14">
    <source>
        <dbReference type="ARBA" id="ARBA00023136"/>
    </source>
</evidence>
<organism evidence="20 21">
    <name type="scientific">Hibiscus syriacus</name>
    <name type="common">Rose of Sharon</name>
    <dbReference type="NCBI Taxonomy" id="106335"/>
    <lineage>
        <taxon>Eukaryota</taxon>
        <taxon>Viridiplantae</taxon>
        <taxon>Streptophyta</taxon>
        <taxon>Embryophyta</taxon>
        <taxon>Tracheophyta</taxon>
        <taxon>Spermatophyta</taxon>
        <taxon>Magnoliopsida</taxon>
        <taxon>eudicotyledons</taxon>
        <taxon>Gunneridae</taxon>
        <taxon>Pentapetalae</taxon>
        <taxon>rosids</taxon>
        <taxon>malvids</taxon>
        <taxon>Malvales</taxon>
        <taxon>Malvaceae</taxon>
        <taxon>Malvoideae</taxon>
        <taxon>Hibiscus</taxon>
    </lineage>
</organism>
<keyword evidence="14" id="KW-0472">Membrane</keyword>
<evidence type="ECO:0000313" key="21">
    <source>
        <dbReference type="Proteomes" id="UP000436088"/>
    </source>
</evidence>
<keyword evidence="5" id="KW-0597">Phosphoprotein</keyword>
<evidence type="ECO:0000256" key="7">
    <source>
        <dbReference type="ARBA" id="ARBA00022679"/>
    </source>
</evidence>
<dbReference type="PANTHER" id="PTHR48006:SF34">
    <property type="entry name" value="OS08G0203700 PROTEIN"/>
    <property type="match status" value="1"/>
</dbReference>
<keyword evidence="21" id="KW-1185">Reference proteome</keyword>
<dbReference type="Gene3D" id="2.60.120.430">
    <property type="entry name" value="Galactose-binding lectin"/>
    <property type="match status" value="1"/>
</dbReference>
<keyword evidence="8" id="KW-0812">Transmembrane</keyword>
<gene>
    <name evidence="20" type="ORF">F3Y22_tig00110365pilonHSYRG00091</name>
</gene>
<dbReference type="Proteomes" id="UP000436088">
    <property type="component" value="Unassembled WGS sequence"/>
</dbReference>
<dbReference type="InterPro" id="IPR001611">
    <property type="entry name" value="Leu-rich_rpt"/>
</dbReference>
<evidence type="ECO:0000256" key="12">
    <source>
        <dbReference type="ARBA" id="ARBA00022840"/>
    </source>
</evidence>
<keyword evidence="6" id="KW-0433">Leucine-rich repeat</keyword>
<comment type="similarity">
    <text evidence="2">Belongs to the RLP family.</text>
</comment>
<keyword evidence="9" id="KW-0732">Signal</keyword>
<dbReference type="SUPFAM" id="SSF52058">
    <property type="entry name" value="L domain-like"/>
    <property type="match status" value="1"/>
</dbReference>
<comment type="catalytic activity">
    <reaction evidence="17">
        <text>L-threonyl-[protein] + ATP = O-phospho-L-threonyl-[protein] + ADP + H(+)</text>
        <dbReference type="Rhea" id="RHEA:46608"/>
        <dbReference type="Rhea" id="RHEA-COMP:11060"/>
        <dbReference type="Rhea" id="RHEA-COMP:11605"/>
        <dbReference type="ChEBI" id="CHEBI:15378"/>
        <dbReference type="ChEBI" id="CHEBI:30013"/>
        <dbReference type="ChEBI" id="CHEBI:30616"/>
        <dbReference type="ChEBI" id="CHEBI:61977"/>
        <dbReference type="ChEBI" id="CHEBI:456216"/>
        <dbReference type="EC" id="2.7.11.1"/>
    </reaction>
</comment>
<keyword evidence="16" id="KW-0325">Glycoprotein</keyword>
<keyword evidence="13" id="KW-1133">Transmembrane helix</keyword>
<evidence type="ECO:0000256" key="2">
    <source>
        <dbReference type="ARBA" id="ARBA00009592"/>
    </source>
</evidence>
<dbReference type="GO" id="GO:0004674">
    <property type="term" value="F:protein serine/threonine kinase activity"/>
    <property type="evidence" value="ECO:0007669"/>
    <property type="project" value="UniProtKB-KW"/>
</dbReference>
<sequence>MPLYDLKNALKTCFAVVTHSKGVWESQGALCAVRLVRMCIFFFMFLKDNISGSMSCRSISNNNLSGTLPPELGNLVYLQQLYINSCGLGGQIPSTFANLVNVQIMWASDTALTGKIPDFVGNWTKLTSVRFEGNSFEGPIPSSLANLASLTSLNLEANNFTLTSSNLSKVSCNSTQKWAVSNAGLFADRQNQQYVQNTGAQVRGTNTPQIVQTSRLSPGSLRYYGLDLENGLYTVYLFFAETGFTDRTSQSWTSREVVFLIFFIIRYYFI</sequence>
<evidence type="ECO:0000256" key="16">
    <source>
        <dbReference type="ARBA" id="ARBA00023180"/>
    </source>
</evidence>
<evidence type="ECO:0000256" key="8">
    <source>
        <dbReference type="ARBA" id="ARBA00022692"/>
    </source>
</evidence>
<keyword evidence="10" id="KW-0677">Repeat</keyword>
<dbReference type="InterPro" id="IPR051824">
    <property type="entry name" value="LRR_Rcpt-Like_S/T_Kinase"/>
</dbReference>
<keyword evidence="15" id="KW-0675">Receptor</keyword>
<evidence type="ECO:0000256" key="15">
    <source>
        <dbReference type="ARBA" id="ARBA00023170"/>
    </source>
</evidence>
<keyword evidence="4" id="KW-0723">Serine/threonine-protein kinase</keyword>